<comment type="caution">
    <text evidence="5">The sequence shown here is derived from an EMBL/GenBank/DDBJ whole genome shotgun (WGS) entry which is preliminary data.</text>
</comment>
<evidence type="ECO:0000256" key="1">
    <source>
        <dbReference type="ARBA" id="ARBA00023015"/>
    </source>
</evidence>
<evidence type="ECO:0000259" key="4">
    <source>
        <dbReference type="PROSITE" id="PS50995"/>
    </source>
</evidence>
<dbReference type="GO" id="GO:0003700">
    <property type="term" value="F:DNA-binding transcription factor activity"/>
    <property type="evidence" value="ECO:0007669"/>
    <property type="project" value="InterPro"/>
</dbReference>
<dbReference type="Pfam" id="PF01047">
    <property type="entry name" value="MarR"/>
    <property type="match status" value="1"/>
</dbReference>
<dbReference type="PANTHER" id="PTHR39515">
    <property type="entry name" value="CONSERVED PROTEIN"/>
    <property type="match status" value="1"/>
</dbReference>
<dbReference type="GO" id="GO:0003677">
    <property type="term" value="F:DNA binding"/>
    <property type="evidence" value="ECO:0007669"/>
    <property type="project" value="UniProtKB-KW"/>
</dbReference>
<dbReference type="Gene3D" id="1.10.10.10">
    <property type="entry name" value="Winged helix-like DNA-binding domain superfamily/Winged helix DNA-binding domain"/>
    <property type="match status" value="1"/>
</dbReference>
<dbReference type="InterPro" id="IPR023187">
    <property type="entry name" value="Tscrpt_reg_MarR-type_CS"/>
</dbReference>
<dbReference type="InterPro" id="IPR052526">
    <property type="entry name" value="HTH-type_Bedaq_tolerance"/>
</dbReference>
<dbReference type="EMBL" id="JACCCO010000001">
    <property type="protein sequence ID" value="NYF38539.1"/>
    <property type="molecule type" value="Genomic_DNA"/>
</dbReference>
<keyword evidence="6" id="KW-1185">Reference proteome</keyword>
<evidence type="ECO:0000256" key="2">
    <source>
        <dbReference type="ARBA" id="ARBA00023125"/>
    </source>
</evidence>
<accession>A0A852UQQ0</accession>
<dbReference type="PROSITE" id="PS01117">
    <property type="entry name" value="HTH_MARR_1"/>
    <property type="match status" value="1"/>
</dbReference>
<dbReference type="InterPro" id="IPR000835">
    <property type="entry name" value="HTH_MarR-typ"/>
</dbReference>
<dbReference type="RefSeq" id="WP_179818268.1">
    <property type="nucleotide sequence ID" value="NZ_JACCCO010000001.1"/>
</dbReference>
<evidence type="ECO:0000313" key="5">
    <source>
        <dbReference type="EMBL" id="NYF38539.1"/>
    </source>
</evidence>
<dbReference type="InterPro" id="IPR036388">
    <property type="entry name" value="WH-like_DNA-bd_sf"/>
</dbReference>
<proteinExistence type="predicted"/>
<dbReference type="PROSITE" id="PS50995">
    <property type="entry name" value="HTH_MARR_2"/>
    <property type="match status" value="1"/>
</dbReference>
<keyword evidence="1" id="KW-0805">Transcription regulation</keyword>
<feature type="domain" description="HTH marR-type" evidence="4">
    <location>
        <begin position="16"/>
        <end position="149"/>
    </location>
</feature>
<keyword evidence="2 5" id="KW-0238">DNA-binding</keyword>
<dbReference type="Proteomes" id="UP000576393">
    <property type="component" value="Unassembled WGS sequence"/>
</dbReference>
<protein>
    <submittedName>
        <fullName evidence="5">DNA-binding MarR family transcriptional regulator</fullName>
    </submittedName>
</protein>
<dbReference type="PANTHER" id="PTHR39515:SF2">
    <property type="entry name" value="HTH-TYPE TRANSCRIPTIONAL REGULATOR RV0880"/>
    <property type="match status" value="1"/>
</dbReference>
<evidence type="ECO:0000256" key="3">
    <source>
        <dbReference type="ARBA" id="ARBA00023163"/>
    </source>
</evidence>
<evidence type="ECO:0000313" key="6">
    <source>
        <dbReference type="Proteomes" id="UP000576393"/>
    </source>
</evidence>
<name>A0A852UQQ0_9ACTN</name>
<organism evidence="5 6">
    <name type="scientific">Streptosporangium sandarakinum</name>
    <dbReference type="NCBI Taxonomy" id="1260955"/>
    <lineage>
        <taxon>Bacteria</taxon>
        <taxon>Bacillati</taxon>
        <taxon>Actinomycetota</taxon>
        <taxon>Actinomycetes</taxon>
        <taxon>Streptosporangiales</taxon>
        <taxon>Streptosporangiaceae</taxon>
        <taxon>Streptosporangium</taxon>
    </lineage>
</organism>
<dbReference type="InterPro" id="IPR036390">
    <property type="entry name" value="WH_DNA-bd_sf"/>
</dbReference>
<dbReference type="SMART" id="SM00347">
    <property type="entry name" value="HTH_MARR"/>
    <property type="match status" value="1"/>
</dbReference>
<dbReference type="SUPFAM" id="SSF46785">
    <property type="entry name" value="Winged helix' DNA-binding domain"/>
    <property type="match status" value="1"/>
</dbReference>
<sequence length="154" mass="17027">MTHDTPPGSARPDHTARDLRIAVGRLARQIRRLYGVADSASDLTFTELAVLSRLHRRGPSTSAELADSEQITPQAIGTTLGALARRDLIAREPDPRDGRKIVSRLTEAGLRAHDDRTQAVTERLERALGDALDDRERRLLAEALPLLERVADRL</sequence>
<keyword evidence="3" id="KW-0804">Transcription</keyword>
<dbReference type="AlphaFoldDB" id="A0A852UQQ0"/>
<gene>
    <name evidence="5" type="ORF">HDA43_000698</name>
</gene>
<reference evidence="5 6" key="1">
    <citation type="submission" date="2020-07" db="EMBL/GenBank/DDBJ databases">
        <title>Sequencing the genomes of 1000 actinobacteria strains.</title>
        <authorList>
            <person name="Klenk H.-P."/>
        </authorList>
    </citation>
    <scope>NUCLEOTIDE SEQUENCE [LARGE SCALE GENOMIC DNA]</scope>
    <source>
        <strain evidence="5 6">DSM 45763</strain>
    </source>
</reference>